<organism evidence="2 3">
    <name type="scientific">Aquisphaera giovannonii</name>
    <dbReference type="NCBI Taxonomy" id="406548"/>
    <lineage>
        <taxon>Bacteria</taxon>
        <taxon>Pseudomonadati</taxon>
        <taxon>Planctomycetota</taxon>
        <taxon>Planctomycetia</taxon>
        <taxon>Isosphaerales</taxon>
        <taxon>Isosphaeraceae</taxon>
        <taxon>Aquisphaera</taxon>
    </lineage>
</organism>
<name>A0A5B9W907_9BACT</name>
<keyword evidence="3" id="KW-1185">Reference proteome</keyword>
<keyword evidence="1" id="KW-1133">Transmembrane helix</keyword>
<evidence type="ECO:0000256" key="1">
    <source>
        <dbReference type="SAM" id="Phobius"/>
    </source>
</evidence>
<dbReference type="AlphaFoldDB" id="A0A5B9W907"/>
<keyword evidence="1" id="KW-0812">Transmembrane</keyword>
<sequence>MSRWTVTDPWIFFGVAGAVVAYVLYMMVMKRKGEREGEFGRERDL</sequence>
<dbReference type="Proteomes" id="UP000324233">
    <property type="component" value="Chromosome"/>
</dbReference>
<evidence type="ECO:0000313" key="2">
    <source>
        <dbReference type="EMBL" id="QEH36774.1"/>
    </source>
</evidence>
<dbReference type="RefSeq" id="WP_168222055.1">
    <property type="nucleotide sequence ID" value="NZ_CP042997.1"/>
</dbReference>
<gene>
    <name evidence="2" type="ORF">OJF2_53590</name>
</gene>
<evidence type="ECO:0000313" key="3">
    <source>
        <dbReference type="Proteomes" id="UP000324233"/>
    </source>
</evidence>
<proteinExistence type="predicted"/>
<dbReference type="KEGG" id="agv:OJF2_53590"/>
<protein>
    <submittedName>
        <fullName evidence="2">Uncharacterized protein</fullName>
    </submittedName>
</protein>
<keyword evidence="1" id="KW-0472">Membrane</keyword>
<accession>A0A5B9W907</accession>
<dbReference type="EMBL" id="CP042997">
    <property type="protein sequence ID" value="QEH36774.1"/>
    <property type="molecule type" value="Genomic_DNA"/>
</dbReference>
<feature type="transmembrane region" description="Helical" evidence="1">
    <location>
        <begin position="6"/>
        <end position="25"/>
    </location>
</feature>
<reference evidence="2 3" key="1">
    <citation type="submission" date="2019-08" db="EMBL/GenBank/DDBJ databases">
        <title>Deep-cultivation of Planctomycetes and their phenomic and genomic characterization uncovers novel biology.</title>
        <authorList>
            <person name="Wiegand S."/>
            <person name="Jogler M."/>
            <person name="Boedeker C."/>
            <person name="Pinto D."/>
            <person name="Vollmers J."/>
            <person name="Rivas-Marin E."/>
            <person name="Kohn T."/>
            <person name="Peeters S.H."/>
            <person name="Heuer A."/>
            <person name="Rast P."/>
            <person name="Oberbeckmann S."/>
            <person name="Bunk B."/>
            <person name="Jeske O."/>
            <person name="Meyerdierks A."/>
            <person name="Storesund J.E."/>
            <person name="Kallscheuer N."/>
            <person name="Luecker S."/>
            <person name="Lage O.M."/>
            <person name="Pohl T."/>
            <person name="Merkel B.J."/>
            <person name="Hornburger P."/>
            <person name="Mueller R.-W."/>
            <person name="Bruemmer F."/>
            <person name="Labrenz M."/>
            <person name="Spormann A.M."/>
            <person name="Op den Camp H."/>
            <person name="Overmann J."/>
            <person name="Amann R."/>
            <person name="Jetten M.S.M."/>
            <person name="Mascher T."/>
            <person name="Medema M.H."/>
            <person name="Devos D.P."/>
            <person name="Kaster A.-K."/>
            <person name="Ovreas L."/>
            <person name="Rohde M."/>
            <person name="Galperin M.Y."/>
            <person name="Jogler C."/>
        </authorList>
    </citation>
    <scope>NUCLEOTIDE SEQUENCE [LARGE SCALE GENOMIC DNA]</scope>
    <source>
        <strain evidence="2 3">OJF2</strain>
    </source>
</reference>